<dbReference type="Gene3D" id="3.30.160.60">
    <property type="entry name" value="Classic Zinc Finger"/>
    <property type="match status" value="1"/>
</dbReference>
<dbReference type="SUPFAM" id="SSF57667">
    <property type="entry name" value="beta-beta-alpha zinc fingers"/>
    <property type="match status" value="1"/>
</dbReference>
<feature type="compositionally biased region" description="Basic and acidic residues" evidence="3">
    <location>
        <begin position="103"/>
        <end position="112"/>
    </location>
</feature>
<comment type="caution">
    <text evidence="5">The sequence shown here is derived from an EMBL/GenBank/DDBJ whole genome shotgun (WGS) entry which is preliminary data.</text>
</comment>
<feature type="compositionally biased region" description="Polar residues" evidence="3">
    <location>
        <begin position="329"/>
        <end position="345"/>
    </location>
</feature>
<evidence type="ECO:0000256" key="3">
    <source>
        <dbReference type="SAM" id="MobiDB-lite"/>
    </source>
</evidence>
<feature type="compositionally biased region" description="Polar residues" evidence="3">
    <location>
        <begin position="440"/>
        <end position="452"/>
    </location>
</feature>
<organism evidence="5 6">
    <name type="scientific">Mycena sanguinolenta</name>
    <dbReference type="NCBI Taxonomy" id="230812"/>
    <lineage>
        <taxon>Eukaryota</taxon>
        <taxon>Fungi</taxon>
        <taxon>Dikarya</taxon>
        <taxon>Basidiomycota</taxon>
        <taxon>Agaricomycotina</taxon>
        <taxon>Agaricomycetes</taxon>
        <taxon>Agaricomycetidae</taxon>
        <taxon>Agaricales</taxon>
        <taxon>Marasmiineae</taxon>
        <taxon>Mycenaceae</taxon>
        <taxon>Mycena</taxon>
    </lineage>
</organism>
<reference evidence="5" key="1">
    <citation type="submission" date="2020-05" db="EMBL/GenBank/DDBJ databases">
        <title>Mycena genomes resolve the evolution of fungal bioluminescence.</title>
        <authorList>
            <person name="Tsai I.J."/>
        </authorList>
    </citation>
    <scope>NUCLEOTIDE SEQUENCE</scope>
    <source>
        <strain evidence="5">160909Yilan</strain>
    </source>
</reference>
<dbReference type="PROSITE" id="PS50157">
    <property type="entry name" value="ZINC_FINGER_C2H2_2"/>
    <property type="match status" value="3"/>
</dbReference>
<feature type="compositionally biased region" description="Pro residues" evidence="3">
    <location>
        <begin position="681"/>
        <end position="691"/>
    </location>
</feature>
<feature type="domain" description="C2H2-type" evidence="4">
    <location>
        <begin position="863"/>
        <end position="893"/>
    </location>
</feature>
<dbReference type="OrthoDB" id="3254002at2759"/>
<feature type="compositionally biased region" description="Low complexity" evidence="3">
    <location>
        <begin position="115"/>
        <end position="124"/>
    </location>
</feature>
<sequence length="1141" mass="124576">MFSGDPRSLVHDEESYLANRRRLEGMQKIIDDAKAVNEQGKRNYDQLTNELQRKIQEGEDARVLLAALQHSRPRLTYDSIPEGSASFFVNAPTQLSPTPSARIEEVQSDRHPNAQQFSSSSQTQALPSGFQHQQFWPKQTPGAGPSAPFRGQPQPHTSQSNLGQQTHQRQSSTASSHYRSSPTPSYTPQNANQTAPSQLNSAQPAQHRPSPTSHPQQATSQLNSNLGQPMQQRPSQAPSYPQQNIGQSQVQPMWPQPPATVNPQQLQLHSSLSGRRASQPKEQSMVPPPRTDDSRRPSAPPISNAQTGATSQRISQPREQTIAAPPRTDGSQRQPSTPPIQNAQGRPSVPPAAVARPNSGSAQSQAQPMPSGSRPPAAGVQSNPLLQPNPLFQLDPSRKSTTPSAVPTPAPVTATAPASTPSYGISPFAHNPAPKPQPNIGAQQPVVSNQPAIPTPRSVPPIASASVTKKPPPAEPGNVNDQHLNIFLNLINTWQKASPPQAYMDIPHATIRIKKLPSGTIHFFGPDSRTRQQVRLSSVEAFNRLRFQGTAAIYVSPVGVNELLQAPVSEKVKATHKQFSGVEAKDAPEATFPTPLVGAQTQALPNGGAPLVPTPKDADKRFLAHDILRALGKVPADDDRVRYAKRRALEAPVQKQEPLVLQRISSNEPSAKSTPSESGSSPPPPPSPPPAAAMSVPQRMPLFLQSPVKPSLSVSARPRPRSTLPEIYVLMPPAPYAKRDAEKLRAQRKQLEMVTEDAPMDDAVMLEDVAVSDDVAVPEDVAMPEVPEESSEPEPDMLELKRRRALGMYQNTENEEEVAAMLEACTRLREVQCEWFSCGAILNSVENLVAHLHEVHAQDQDLPTCMWDGICGETFPSSTQLALHAETHVLETILCPYEDCGQFFSSPRELVAHNSLGHAEQNDDEPVRPRALLPSSRLSAPDEASLVTPPVLERIPTWEVPYLAQGCISPSVQMPDISSERHAALGPWVLANICAPTTKLRARRYNAALPLKYQPDYEFAGVSCKHYSFLPSQSARVRDVAELDSHQLTEMLRTGEFVLWPPEEQFQLKDEVEEGSTASTVVEKVPGSAGVLEKTLDVNEERAGNRQSSIEAEIVPYQNVGEKTDEEMMVEDMLQEREADQ</sequence>
<feature type="compositionally biased region" description="Low complexity" evidence="3">
    <location>
        <begin position="669"/>
        <end position="680"/>
    </location>
</feature>
<evidence type="ECO:0000313" key="6">
    <source>
        <dbReference type="Proteomes" id="UP000623467"/>
    </source>
</evidence>
<feature type="compositionally biased region" description="Polar residues" evidence="3">
    <location>
        <begin position="303"/>
        <end position="319"/>
    </location>
</feature>
<feature type="compositionally biased region" description="Polar residues" evidence="3">
    <location>
        <begin position="358"/>
        <end position="370"/>
    </location>
</feature>
<name>A0A8H6X7E1_9AGAR</name>
<feature type="region of interest" description="Disordered" evidence="3">
    <location>
        <begin position="654"/>
        <end position="694"/>
    </location>
</feature>
<evidence type="ECO:0000259" key="4">
    <source>
        <dbReference type="PROSITE" id="PS50157"/>
    </source>
</evidence>
<feature type="compositionally biased region" description="Polar residues" evidence="3">
    <location>
        <begin position="261"/>
        <end position="273"/>
    </location>
</feature>
<feature type="domain" description="C2H2-type" evidence="4">
    <location>
        <begin position="893"/>
        <end position="923"/>
    </location>
</feature>
<proteinExistence type="predicted"/>
<feature type="domain" description="C2H2-type" evidence="4">
    <location>
        <begin position="831"/>
        <end position="861"/>
    </location>
</feature>
<dbReference type="InterPro" id="IPR036236">
    <property type="entry name" value="Znf_C2H2_sf"/>
</dbReference>
<dbReference type="EMBL" id="JACAZH010000041">
    <property type="protein sequence ID" value="KAF7335359.1"/>
    <property type="molecule type" value="Genomic_DNA"/>
</dbReference>
<dbReference type="GO" id="GO:0008270">
    <property type="term" value="F:zinc ion binding"/>
    <property type="evidence" value="ECO:0007669"/>
    <property type="project" value="UniProtKB-KW"/>
</dbReference>
<dbReference type="PROSITE" id="PS00028">
    <property type="entry name" value="ZINC_FINGER_C2H2_1"/>
    <property type="match status" value="2"/>
</dbReference>
<keyword evidence="2" id="KW-0175">Coiled coil</keyword>
<dbReference type="InterPro" id="IPR013087">
    <property type="entry name" value="Znf_C2H2_type"/>
</dbReference>
<feature type="coiled-coil region" evidence="2">
    <location>
        <begin position="30"/>
        <end position="57"/>
    </location>
</feature>
<evidence type="ECO:0000256" key="2">
    <source>
        <dbReference type="SAM" id="Coils"/>
    </source>
</evidence>
<accession>A0A8H6X7E1</accession>
<dbReference type="Proteomes" id="UP000623467">
    <property type="component" value="Unassembled WGS sequence"/>
</dbReference>
<dbReference type="SMART" id="SM00355">
    <property type="entry name" value="ZnF_C2H2"/>
    <property type="match status" value="3"/>
</dbReference>
<evidence type="ECO:0000313" key="5">
    <source>
        <dbReference type="EMBL" id="KAF7335359.1"/>
    </source>
</evidence>
<dbReference type="AlphaFoldDB" id="A0A8H6X7E1"/>
<keyword evidence="1" id="KW-0863">Zinc-finger</keyword>
<gene>
    <name evidence="5" type="ORF">MSAN_02346700</name>
</gene>
<feature type="compositionally biased region" description="Low complexity" evidence="3">
    <location>
        <begin position="383"/>
        <end position="422"/>
    </location>
</feature>
<evidence type="ECO:0000256" key="1">
    <source>
        <dbReference type="PROSITE-ProRule" id="PRU00042"/>
    </source>
</evidence>
<feature type="region of interest" description="Disordered" evidence="3">
    <location>
        <begin position="103"/>
        <end position="480"/>
    </location>
</feature>
<keyword evidence="6" id="KW-1185">Reference proteome</keyword>
<keyword evidence="1" id="KW-0862">Zinc</keyword>
<keyword evidence="1" id="KW-0479">Metal-binding</keyword>
<feature type="compositionally biased region" description="Polar residues" evidence="3">
    <location>
        <begin position="154"/>
        <end position="251"/>
    </location>
</feature>
<protein>
    <recommendedName>
        <fullName evidence="4">C2H2-type domain-containing protein</fullName>
    </recommendedName>
</protein>